<name>A0A2M8PXT5_9CHLR</name>
<dbReference type="SUPFAM" id="SSF74650">
    <property type="entry name" value="Galactose mutarotase-like"/>
    <property type="match status" value="1"/>
</dbReference>
<evidence type="ECO:0000256" key="1">
    <source>
        <dbReference type="ARBA" id="ARBA00007806"/>
    </source>
</evidence>
<dbReference type="AlphaFoldDB" id="A0A2M8PXT5"/>
<evidence type="ECO:0000259" key="6">
    <source>
        <dbReference type="Pfam" id="PF21365"/>
    </source>
</evidence>
<sequence length="763" mass="86509">MSYALLPNGDLKFTFEGHAPLLISTYADGIVRVRWLPHGVVHPHMQRTWSFVDERGSCPPEGWERESLSAVIADRFPQRMPSLTEYASRLKIECNSVTIYAELSHPCLTWQIDERTVCSDNALIGYVHDARTGRIAHTLSRDLDDCYYGFGEKSGKLNKHWRYLRMRSTDALGYDAEHSDPLYKHVPFYITLNGYGTAMRVYGLFYDTPYECSFDLGAEIDNYYGDYRVFRAEGGDLDYWFIAGESIEGVLRRYTALTGRQPLPPRDSLGYQGNGMGWLEGDDPKAQLEYFTAQLRAHDVPCSSFSLGSGYTRAADQKRYVFTWARDRIPDPAAFISVLKAANLSVAANVKPGILTTHPRFAEASQAGLLIRRADSDAPDLAPWWGGEAAHLDFTNPRTIAWWKALMKSELFAYGVDYPWNDNNEYNIRHDLARCHAFGADVPLMALRPVQTLLMALASFEAVREHYPARRPFVTSRSAAAGVQRYAATWTGDNRSDWKSLQYNIPMGMGLSLSGFANFGHDVGGFAGDPPGAELFLRWVQSCLFTPRFTINAWYRACEEAPWMHQSVLPEVREALKLRYALIPYLYSLLYEAEQTGAPVIRPTVYHFWDDPNTRDQSFEYMVGPWLLVAPVYREGERQRAVYLPSGAEWYDWHSGERYAGGQTVVLDAPLNRLPLLARAGALVPTERDGKRRVHVFPPSGTGESAFELFEDDGISLAYRSGDYRLIRLQLQAKAQQIILRADADVSWLLPISEQRPILRQRL</sequence>
<dbReference type="Gene3D" id="2.60.40.1760">
    <property type="entry name" value="glycosyl hydrolase (family 31)"/>
    <property type="match status" value="1"/>
</dbReference>
<dbReference type="Gene3D" id="3.20.20.80">
    <property type="entry name" value="Glycosidases"/>
    <property type="match status" value="1"/>
</dbReference>
<evidence type="ECO:0000313" key="8">
    <source>
        <dbReference type="Proteomes" id="UP000228947"/>
    </source>
</evidence>
<dbReference type="Proteomes" id="UP000228947">
    <property type="component" value="Unassembled WGS sequence"/>
</dbReference>
<dbReference type="InterPro" id="IPR048395">
    <property type="entry name" value="Glyco_hydro_31_C"/>
</dbReference>
<evidence type="ECO:0000259" key="4">
    <source>
        <dbReference type="Pfam" id="PF13802"/>
    </source>
</evidence>
<evidence type="ECO:0000259" key="3">
    <source>
        <dbReference type="Pfam" id="PF01055"/>
    </source>
</evidence>
<dbReference type="Pfam" id="PF13802">
    <property type="entry name" value="Gal_mutarotas_2"/>
    <property type="match status" value="1"/>
</dbReference>
<dbReference type="GO" id="GO:0004553">
    <property type="term" value="F:hydrolase activity, hydrolyzing O-glycosyl compounds"/>
    <property type="evidence" value="ECO:0007669"/>
    <property type="project" value="InterPro"/>
</dbReference>
<keyword evidence="2" id="KW-0378">Hydrolase</keyword>
<dbReference type="InterPro" id="IPR000322">
    <property type="entry name" value="Glyco_hydro_31_TIM"/>
</dbReference>
<feature type="domain" description="Glycoside hydrolase family 31 N-terminal" evidence="4">
    <location>
        <begin position="21"/>
        <end position="215"/>
    </location>
</feature>
<dbReference type="InterPro" id="IPR011013">
    <property type="entry name" value="Gal_mutarotase_sf_dom"/>
</dbReference>
<dbReference type="PANTHER" id="PTHR22762:SF165">
    <property type="entry name" value="PUTATIVE (AFU_ORTHOLOGUE AFUA_1G06560)-RELATED"/>
    <property type="match status" value="1"/>
</dbReference>
<reference evidence="7 8" key="1">
    <citation type="submission" date="2017-11" db="EMBL/GenBank/DDBJ databases">
        <title>Evolution of Phototrophy in the Chloroflexi Phylum Driven by Horizontal Gene Transfer.</title>
        <authorList>
            <person name="Ward L.M."/>
            <person name="Hemp J."/>
            <person name="Shih P.M."/>
            <person name="Mcglynn S.E."/>
            <person name="Fischer W."/>
        </authorList>
    </citation>
    <scope>NUCLEOTIDE SEQUENCE [LARGE SCALE GENOMIC DNA]</scope>
    <source>
        <strain evidence="7">CP1_1M</strain>
    </source>
</reference>
<protein>
    <submittedName>
        <fullName evidence="7">Alpha-glucosidase</fullName>
    </submittedName>
</protein>
<comment type="similarity">
    <text evidence="1 2">Belongs to the glycosyl hydrolase 31 family.</text>
</comment>
<evidence type="ECO:0000313" key="7">
    <source>
        <dbReference type="EMBL" id="PJF42357.1"/>
    </source>
</evidence>
<feature type="domain" description="Glycoside hydrolase family 31 TIM barrel" evidence="3">
    <location>
        <begin position="262"/>
        <end position="589"/>
    </location>
</feature>
<dbReference type="InterPro" id="IPR033403">
    <property type="entry name" value="DUF5110"/>
</dbReference>
<feature type="domain" description="Glycosyl hydrolase family 31 C-terminal" evidence="6">
    <location>
        <begin position="597"/>
        <end position="683"/>
    </location>
</feature>
<dbReference type="InterPro" id="IPR025887">
    <property type="entry name" value="Glyco_hydro_31_N_dom"/>
</dbReference>
<dbReference type="Pfam" id="PF01055">
    <property type="entry name" value="Glyco_hydro_31_2nd"/>
    <property type="match status" value="1"/>
</dbReference>
<evidence type="ECO:0000259" key="5">
    <source>
        <dbReference type="Pfam" id="PF17137"/>
    </source>
</evidence>
<dbReference type="GO" id="GO:0030246">
    <property type="term" value="F:carbohydrate binding"/>
    <property type="evidence" value="ECO:0007669"/>
    <property type="project" value="InterPro"/>
</dbReference>
<organism evidence="7 8">
    <name type="scientific">Candidatus Thermofonsia Clade 1 bacterium</name>
    <dbReference type="NCBI Taxonomy" id="2364210"/>
    <lineage>
        <taxon>Bacteria</taxon>
        <taxon>Bacillati</taxon>
        <taxon>Chloroflexota</taxon>
        <taxon>Candidatus Thermofontia</taxon>
        <taxon>Candidatus Thermofonsia Clade 1</taxon>
    </lineage>
</organism>
<keyword evidence="2" id="KW-0326">Glycosidase</keyword>
<dbReference type="Pfam" id="PF21365">
    <property type="entry name" value="Glyco_hydro_31_3rd"/>
    <property type="match status" value="1"/>
</dbReference>
<accession>A0A2M8PXT5</accession>
<comment type="caution">
    <text evidence="7">The sequence shown here is derived from an EMBL/GenBank/DDBJ whole genome shotgun (WGS) entry which is preliminary data.</text>
</comment>
<feature type="domain" description="DUF5110" evidence="5">
    <location>
        <begin position="693"/>
        <end position="741"/>
    </location>
</feature>
<dbReference type="SUPFAM" id="SSF51011">
    <property type="entry name" value="Glycosyl hydrolase domain"/>
    <property type="match status" value="1"/>
</dbReference>
<dbReference type="Pfam" id="PF17137">
    <property type="entry name" value="DUF5110"/>
    <property type="match status" value="1"/>
</dbReference>
<dbReference type="InterPro" id="IPR013780">
    <property type="entry name" value="Glyco_hydro_b"/>
</dbReference>
<dbReference type="PANTHER" id="PTHR22762">
    <property type="entry name" value="ALPHA-GLUCOSIDASE"/>
    <property type="match status" value="1"/>
</dbReference>
<dbReference type="SUPFAM" id="SSF51445">
    <property type="entry name" value="(Trans)glycosidases"/>
    <property type="match status" value="1"/>
</dbReference>
<gene>
    <name evidence="7" type="ORF">CUN50_04400</name>
</gene>
<dbReference type="InterPro" id="IPR017853">
    <property type="entry name" value="GH"/>
</dbReference>
<dbReference type="CDD" id="cd14752">
    <property type="entry name" value="GH31_N"/>
    <property type="match status" value="1"/>
</dbReference>
<dbReference type="GO" id="GO:0005975">
    <property type="term" value="P:carbohydrate metabolic process"/>
    <property type="evidence" value="ECO:0007669"/>
    <property type="project" value="InterPro"/>
</dbReference>
<evidence type="ECO:0000256" key="2">
    <source>
        <dbReference type="RuleBase" id="RU361185"/>
    </source>
</evidence>
<proteinExistence type="inferred from homology"/>
<dbReference type="Gene3D" id="2.60.40.1180">
    <property type="entry name" value="Golgi alpha-mannosidase II"/>
    <property type="match status" value="2"/>
</dbReference>
<dbReference type="EMBL" id="PGTL01000020">
    <property type="protein sequence ID" value="PJF42357.1"/>
    <property type="molecule type" value="Genomic_DNA"/>
</dbReference>